<proteinExistence type="predicted"/>
<sequence>MPNSADDLFTVTESLQLFADFIGVERRTVEDWRYAANRWLKEHRREGVSFTVKRDRSPGSVQTRTPITG</sequence>
<protein>
    <recommendedName>
        <fullName evidence="3">Phage integrase, N-terminal SAM-like domain</fullName>
    </recommendedName>
</protein>
<evidence type="ECO:0000313" key="2">
    <source>
        <dbReference type="Proteomes" id="UP001257627"/>
    </source>
</evidence>
<name>A0ABU3V2H8_9ACTN</name>
<dbReference type="RefSeq" id="WP_266937503.1">
    <property type="nucleotide sequence ID" value="NZ_CP107955.1"/>
</dbReference>
<comment type="caution">
    <text evidence="1">The sequence shown here is derived from an EMBL/GenBank/DDBJ whole genome shotgun (WGS) entry which is preliminary data.</text>
</comment>
<dbReference type="Proteomes" id="UP001257627">
    <property type="component" value="Unassembled WGS sequence"/>
</dbReference>
<gene>
    <name evidence="1" type="ORF">PU648_48160</name>
</gene>
<accession>A0ABU3V2H8</accession>
<evidence type="ECO:0008006" key="3">
    <source>
        <dbReference type="Google" id="ProtNLM"/>
    </source>
</evidence>
<dbReference type="EMBL" id="JARAKF010000001">
    <property type="protein sequence ID" value="MDU8999969.1"/>
    <property type="molecule type" value="Genomic_DNA"/>
</dbReference>
<organism evidence="1 2">
    <name type="scientific">Streptomyces mirabilis</name>
    <dbReference type="NCBI Taxonomy" id="68239"/>
    <lineage>
        <taxon>Bacteria</taxon>
        <taxon>Bacillati</taxon>
        <taxon>Actinomycetota</taxon>
        <taxon>Actinomycetes</taxon>
        <taxon>Kitasatosporales</taxon>
        <taxon>Streptomycetaceae</taxon>
        <taxon>Streptomyces</taxon>
    </lineage>
</organism>
<keyword evidence="2" id="KW-1185">Reference proteome</keyword>
<evidence type="ECO:0000313" key="1">
    <source>
        <dbReference type="EMBL" id="MDU8999969.1"/>
    </source>
</evidence>
<reference evidence="1 2" key="1">
    <citation type="submission" date="2023-02" db="EMBL/GenBank/DDBJ databases">
        <authorList>
            <person name="Maleckis M."/>
        </authorList>
    </citation>
    <scope>NUCLEOTIDE SEQUENCE [LARGE SCALE GENOMIC DNA]</scope>
    <source>
        <strain evidence="1 2">P8-A2</strain>
    </source>
</reference>